<name>A0AAE0L7T8_9CHLO</name>
<accession>A0AAE0L7T8</accession>
<dbReference type="Proteomes" id="UP001190700">
    <property type="component" value="Unassembled WGS sequence"/>
</dbReference>
<gene>
    <name evidence="1" type="ORF">CYMTET_16762</name>
</gene>
<reference evidence="1 2" key="1">
    <citation type="journal article" date="2015" name="Genome Biol. Evol.">
        <title>Comparative Genomics of a Bacterivorous Green Alga Reveals Evolutionary Causalities and Consequences of Phago-Mixotrophic Mode of Nutrition.</title>
        <authorList>
            <person name="Burns J.A."/>
            <person name="Paasch A."/>
            <person name="Narechania A."/>
            <person name="Kim E."/>
        </authorList>
    </citation>
    <scope>NUCLEOTIDE SEQUENCE [LARGE SCALE GENOMIC DNA]</scope>
    <source>
        <strain evidence="1 2">PLY_AMNH</strain>
    </source>
</reference>
<sequence>MLHYLEGDSVPLSHLLPLHSIYFQTLNNLPLSVTIHLDADDITSINDLAKERCLGAARKIGFRHNVHCLAFCLDVYVRALVMLIFGESELLRIQRTFTDKALLDAIKNYYVQGASDEDEEGELDLAEPEIADSRLAFECPSGFSVIEKPAAFISSAQGLKDLYIAMLWKEEGWELGKTLRNPILEVSWGVSHPQVLASHPERDLFLWKVGAEAERVG</sequence>
<dbReference type="AlphaFoldDB" id="A0AAE0L7T8"/>
<keyword evidence="2" id="KW-1185">Reference proteome</keyword>
<comment type="caution">
    <text evidence="1">The sequence shown here is derived from an EMBL/GenBank/DDBJ whole genome shotgun (WGS) entry which is preliminary data.</text>
</comment>
<organism evidence="1 2">
    <name type="scientific">Cymbomonas tetramitiformis</name>
    <dbReference type="NCBI Taxonomy" id="36881"/>
    <lineage>
        <taxon>Eukaryota</taxon>
        <taxon>Viridiplantae</taxon>
        <taxon>Chlorophyta</taxon>
        <taxon>Pyramimonadophyceae</taxon>
        <taxon>Pyramimonadales</taxon>
        <taxon>Pyramimonadaceae</taxon>
        <taxon>Cymbomonas</taxon>
    </lineage>
</organism>
<evidence type="ECO:0000313" key="1">
    <source>
        <dbReference type="EMBL" id="KAK3275087.1"/>
    </source>
</evidence>
<proteinExistence type="predicted"/>
<protein>
    <submittedName>
        <fullName evidence="1">Uncharacterized protein</fullName>
    </submittedName>
</protein>
<dbReference type="EMBL" id="LGRX02007398">
    <property type="protein sequence ID" value="KAK3275087.1"/>
    <property type="molecule type" value="Genomic_DNA"/>
</dbReference>
<evidence type="ECO:0000313" key="2">
    <source>
        <dbReference type="Proteomes" id="UP001190700"/>
    </source>
</evidence>